<keyword evidence="3" id="KW-0539">Nucleus</keyword>
<feature type="region of interest" description="Disordered" evidence="5">
    <location>
        <begin position="413"/>
        <end position="477"/>
    </location>
</feature>
<organism evidence="6 7">
    <name type="scientific">Cochliobolus heterostrophus (strain C5 / ATCC 48332 / race O)</name>
    <name type="common">Southern corn leaf blight fungus</name>
    <name type="synonym">Bipolaris maydis</name>
    <dbReference type="NCBI Taxonomy" id="701091"/>
    <lineage>
        <taxon>Eukaryota</taxon>
        <taxon>Fungi</taxon>
        <taxon>Dikarya</taxon>
        <taxon>Ascomycota</taxon>
        <taxon>Pezizomycotina</taxon>
        <taxon>Dothideomycetes</taxon>
        <taxon>Pleosporomycetidae</taxon>
        <taxon>Pleosporales</taxon>
        <taxon>Pleosporineae</taxon>
        <taxon>Pleosporaceae</taxon>
        <taxon>Bipolaris</taxon>
    </lineage>
</organism>
<keyword evidence="7" id="KW-1185">Reference proteome</keyword>
<feature type="compositionally biased region" description="Basic residues" evidence="5">
    <location>
        <begin position="292"/>
        <end position="304"/>
    </location>
</feature>
<evidence type="ECO:0000256" key="4">
    <source>
        <dbReference type="SAM" id="Coils"/>
    </source>
</evidence>
<evidence type="ECO:0000256" key="3">
    <source>
        <dbReference type="ARBA" id="ARBA00023242"/>
    </source>
</evidence>
<evidence type="ECO:0000256" key="5">
    <source>
        <dbReference type="SAM" id="MobiDB-lite"/>
    </source>
</evidence>
<keyword evidence="4" id="KW-0175">Coiled coil</keyword>
<feature type="region of interest" description="Disordered" evidence="5">
    <location>
        <begin position="16"/>
        <end position="66"/>
    </location>
</feature>
<reference evidence="6 7" key="1">
    <citation type="journal article" date="2012" name="PLoS Pathog.">
        <title>Diverse lifestyles and strategies of plant pathogenesis encoded in the genomes of eighteen Dothideomycetes fungi.</title>
        <authorList>
            <person name="Ohm R.A."/>
            <person name="Feau N."/>
            <person name="Henrissat B."/>
            <person name="Schoch C.L."/>
            <person name="Horwitz B.A."/>
            <person name="Barry K.W."/>
            <person name="Condon B.J."/>
            <person name="Copeland A.C."/>
            <person name="Dhillon B."/>
            <person name="Glaser F."/>
            <person name="Hesse C.N."/>
            <person name="Kosti I."/>
            <person name="LaButti K."/>
            <person name="Lindquist E.A."/>
            <person name="Lucas S."/>
            <person name="Salamov A.A."/>
            <person name="Bradshaw R.E."/>
            <person name="Ciuffetti L."/>
            <person name="Hamelin R.C."/>
            <person name="Kema G.H.J."/>
            <person name="Lawrence C."/>
            <person name="Scott J.A."/>
            <person name="Spatafora J.W."/>
            <person name="Turgeon B.G."/>
            <person name="de Wit P.J.G.M."/>
            <person name="Zhong S."/>
            <person name="Goodwin S.B."/>
            <person name="Grigoriev I.V."/>
        </authorList>
    </citation>
    <scope>NUCLEOTIDE SEQUENCE [LARGE SCALE GENOMIC DNA]</scope>
    <source>
        <strain evidence="7">C5 / ATCC 48332 / race O</strain>
    </source>
</reference>
<dbReference type="HOGENOM" id="CLU_009379_2_0_1"/>
<evidence type="ECO:0000313" key="7">
    <source>
        <dbReference type="Proteomes" id="UP000016936"/>
    </source>
</evidence>
<evidence type="ECO:0000256" key="2">
    <source>
        <dbReference type="ARBA" id="ARBA00006076"/>
    </source>
</evidence>
<dbReference type="GO" id="GO:0046540">
    <property type="term" value="C:U4/U6 x U5 tri-snRNP complex"/>
    <property type="evidence" value="ECO:0007669"/>
    <property type="project" value="TreeGrafter"/>
</dbReference>
<dbReference type="PANTHER" id="PTHR14152">
    <property type="entry name" value="SQUAMOUS CELL CARCINOMA ANTIGEN RECOGNISED BY CYTOTOXIC T LYMPHOCYTES"/>
    <property type="match status" value="1"/>
</dbReference>
<dbReference type="EMBL" id="KB445580">
    <property type="protein sequence ID" value="EMD88945.1"/>
    <property type="molecule type" value="Genomic_DNA"/>
</dbReference>
<feature type="coiled-coil region" evidence="4">
    <location>
        <begin position="120"/>
        <end position="148"/>
    </location>
</feature>
<dbReference type="Proteomes" id="UP000016936">
    <property type="component" value="Unassembled WGS sequence"/>
</dbReference>
<dbReference type="eggNOG" id="KOG2217">
    <property type="taxonomic scope" value="Eukaryota"/>
</dbReference>
<feature type="coiled-coil region" evidence="4">
    <location>
        <begin position="518"/>
        <end position="552"/>
    </location>
</feature>
<dbReference type="OrthoDB" id="5583at2759"/>
<dbReference type="AlphaFoldDB" id="M2SUD0"/>
<sequence>MVDLSIDEANKIRLSMGLPALPGGSASTAPAAPSGLDFKPAKDDDDSDGEPASTIDTRQAAASDNWKKLEQERLAKIRREERAAAIKKERERASRFTKLEGKGLADEADVDDDLAWLKSSKKRQKKIAKEEQMRKELEERERQALEAIQYTDKDLAGVKVGHELDEFDDEDQILVLKDTAVDAEDEDELEAVALREKERLQERLDSKKRKRVYDPNDMDESGQKSILAQYDEEIDGKKSKAFTLDGKGRTVEAIQAEAEGVAKPKKVAISLDILKEDAPANDYMDVSEVKMKKPKKKKSKKSKRERVEDEDEMFAMPIGEPAADDMEVDGGEATAPQQKKKKVFDESFIDDDDLQANLAAQRQKALKKRKKMRPEDLARQLREEATTPQPDVLESTEDGDVGLVIDETTEFVQNLGAAGDDEDEARRKRRKSSHISEGTKSMGDIPVADEDGDVEMGQSYAEAAEAEDARNRSVSRALSTEITETGLEAEKTVDQGLGATLALLKQRGLVTESDAGEKNALYRERQKFMADKAKAEAEAERQRKIVRERERNSARWNNMTPREREEWARKNNTSADMVESRRLAELFNKEYTPNIELKYVDEHGRQMNQKEAFKQLSHQFHGKGSGNTKTKKHLEKVAAEKKKMAESSLDSSRSGGGGLGNAFDDQAKKKVNSPESQFALRDTQRNLIINARLVIEGFFLFFESDDGYLLTRAGPRTDDGRPCSLVLDVQVSSVLKARSITITGTYSSSSDTIELADMQGKLGRYAWMS</sequence>
<accession>M2SUD0</accession>
<dbReference type="GO" id="GO:0000481">
    <property type="term" value="P:maturation of 5S rRNA"/>
    <property type="evidence" value="ECO:0007669"/>
    <property type="project" value="TreeGrafter"/>
</dbReference>
<dbReference type="PANTHER" id="PTHR14152:SF5">
    <property type="entry name" value="U4_U6.U5 TRI-SNRNP-ASSOCIATED PROTEIN 1"/>
    <property type="match status" value="1"/>
</dbReference>
<feature type="region of interest" description="Disordered" evidence="5">
    <location>
        <begin position="360"/>
        <end position="398"/>
    </location>
</feature>
<comment type="subcellular location">
    <subcellularLocation>
        <location evidence="1">Nucleus</location>
    </subcellularLocation>
</comment>
<dbReference type="OMA" id="KRRDYTG"/>
<evidence type="ECO:0000313" key="6">
    <source>
        <dbReference type="EMBL" id="EMD88945.1"/>
    </source>
</evidence>
<feature type="compositionally biased region" description="Basic and acidic residues" evidence="5">
    <location>
        <begin position="373"/>
        <end position="385"/>
    </location>
</feature>
<feature type="compositionally biased region" description="Low complexity" evidence="5">
    <location>
        <begin position="19"/>
        <end position="36"/>
    </location>
</feature>
<name>M2SUD0_COCH5</name>
<dbReference type="InterPro" id="IPR005011">
    <property type="entry name" value="SNU66/SART1"/>
</dbReference>
<proteinExistence type="inferred from homology"/>
<reference evidence="7" key="2">
    <citation type="journal article" date="2013" name="PLoS Genet.">
        <title>Comparative genome structure, secondary metabolite, and effector coding capacity across Cochliobolus pathogens.</title>
        <authorList>
            <person name="Condon B.J."/>
            <person name="Leng Y."/>
            <person name="Wu D."/>
            <person name="Bushley K.E."/>
            <person name="Ohm R.A."/>
            <person name="Otillar R."/>
            <person name="Martin J."/>
            <person name="Schackwitz W."/>
            <person name="Grimwood J."/>
            <person name="MohdZainudin N."/>
            <person name="Xue C."/>
            <person name="Wang R."/>
            <person name="Manning V.A."/>
            <person name="Dhillon B."/>
            <person name="Tu Z.J."/>
            <person name="Steffenson B.J."/>
            <person name="Salamov A."/>
            <person name="Sun H."/>
            <person name="Lowry S."/>
            <person name="LaButti K."/>
            <person name="Han J."/>
            <person name="Copeland A."/>
            <person name="Lindquist E."/>
            <person name="Barry K."/>
            <person name="Schmutz J."/>
            <person name="Baker S.E."/>
            <person name="Ciuffetti L.M."/>
            <person name="Grigoriev I.V."/>
            <person name="Zhong S."/>
            <person name="Turgeon B.G."/>
        </authorList>
    </citation>
    <scope>NUCLEOTIDE SEQUENCE [LARGE SCALE GENOMIC DNA]</scope>
    <source>
        <strain evidence="7">C5 / ATCC 48332 / race O</strain>
    </source>
</reference>
<dbReference type="Pfam" id="PF03343">
    <property type="entry name" value="SART-1"/>
    <property type="match status" value="1"/>
</dbReference>
<feature type="region of interest" description="Disordered" evidence="5">
    <location>
        <begin position="285"/>
        <end position="346"/>
    </location>
</feature>
<gene>
    <name evidence="6" type="ORF">COCHEDRAFT_1206024</name>
</gene>
<evidence type="ECO:0008006" key="8">
    <source>
        <dbReference type="Google" id="ProtNLM"/>
    </source>
</evidence>
<evidence type="ECO:0000256" key="1">
    <source>
        <dbReference type="ARBA" id="ARBA00004123"/>
    </source>
</evidence>
<dbReference type="STRING" id="701091.M2SUD0"/>
<feature type="region of interest" description="Disordered" evidence="5">
    <location>
        <begin position="638"/>
        <end position="666"/>
    </location>
</feature>
<dbReference type="GO" id="GO:0045292">
    <property type="term" value="P:mRNA cis splicing, via spliceosome"/>
    <property type="evidence" value="ECO:0007669"/>
    <property type="project" value="TreeGrafter"/>
</dbReference>
<comment type="similarity">
    <text evidence="2">Belongs to the SNU66/SART1 family.</text>
</comment>
<protein>
    <recommendedName>
        <fullName evidence="8">SART-1 protein</fullName>
    </recommendedName>
</protein>